<keyword evidence="4 13" id="KW-0540">Nuclease</keyword>
<keyword evidence="6 13" id="KW-0255">Endonuclease</keyword>
<dbReference type="InterPro" id="IPR006166">
    <property type="entry name" value="ERCC4_domain"/>
</dbReference>
<dbReference type="PANTHER" id="PTHR13451:SF0">
    <property type="entry name" value="CROSSOVER JUNCTION ENDONUCLEASE MUS81"/>
    <property type="match status" value="1"/>
</dbReference>
<keyword evidence="10 13" id="KW-0233">DNA recombination</keyword>
<comment type="subcellular location">
    <subcellularLocation>
        <location evidence="2 13">Nucleus</location>
    </subcellularLocation>
</comment>
<dbReference type="SUPFAM" id="SSF52980">
    <property type="entry name" value="Restriction endonuclease-like"/>
    <property type="match status" value="1"/>
</dbReference>
<evidence type="ECO:0000256" key="7">
    <source>
        <dbReference type="ARBA" id="ARBA00022763"/>
    </source>
</evidence>
<keyword evidence="7 13" id="KW-0227">DNA damage</keyword>
<evidence type="ECO:0000256" key="5">
    <source>
        <dbReference type="ARBA" id="ARBA00022723"/>
    </source>
</evidence>
<protein>
    <recommendedName>
        <fullName evidence="13">Crossover junction endonuclease MUS81</fullName>
        <ecNumber evidence="13">3.1.22.-</ecNumber>
    </recommendedName>
</protein>
<dbReference type="GO" id="GO:0008821">
    <property type="term" value="F:crossover junction DNA endonuclease activity"/>
    <property type="evidence" value="ECO:0007669"/>
    <property type="project" value="UniProtKB-UniRule"/>
</dbReference>
<evidence type="ECO:0000256" key="3">
    <source>
        <dbReference type="ARBA" id="ARBA00010015"/>
    </source>
</evidence>
<dbReference type="InterPro" id="IPR033309">
    <property type="entry name" value="Mus81"/>
</dbReference>
<feature type="domain" description="ERCC4" evidence="14">
    <location>
        <begin position="5"/>
        <end position="92"/>
    </location>
</feature>
<reference evidence="15 16" key="1">
    <citation type="journal article" date="2015" name="Genome Biol. Evol.">
        <title>Comparative Genomics of a Bacterivorous Green Alga Reveals Evolutionary Causalities and Consequences of Phago-Mixotrophic Mode of Nutrition.</title>
        <authorList>
            <person name="Burns J.A."/>
            <person name="Paasch A."/>
            <person name="Narechania A."/>
            <person name="Kim E."/>
        </authorList>
    </citation>
    <scope>NUCLEOTIDE SEQUENCE [LARGE SCALE GENOMIC DNA]</scope>
    <source>
        <strain evidence="15 16">PLY_AMNH</strain>
    </source>
</reference>
<comment type="similarity">
    <text evidence="3 13">Belongs to the XPF family.</text>
</comment>
<evidence type="ECO:0000256" key="10">
    <source>
        <dbReference type="ARBA" id="ARBA00023172"/>
    </source>
</evidence>
<dbReference type="GO" id="GO:0005634">
    <property type="term" value="C:nucleus"/>
    <property type="evidence" value="ECO:0007669"/>
    <property type="project" value="UniProtKB-SubCell"/>
</dbReference>
<dbReference type="Gene3D" id="1.10.150.670">
    <property type="entry name" value="Crossover junction endonuclease EME1, DNA-binding domain"/>
    <property type="match status" value="1"/>
</dbReference>
<dbReference type="Gene3D" id="3.40.50.10130">
    <property type="match status" value="1"/>
</dbReference>
<keyword evidence="9 13" id="KW-0460">Magnesium</keyword>
<dbReference type="GO" id="GO:0048257">
    <property type="term" value="F:3'-flap endonuclease activity"/>
    <property type="evidence" value="ECO:0007669"/>
    <property type="project" value="TreeGrafter"/>
</dbReference>
<sequence length="279" mass="30677">MREVTLHVDSREPRALREALDTLGVRYQHATFDTGDFHFVHDGKLLVSVERKTWSDLESAKMNGRFDDQLKRALSHACDTDSAHFLLVEDSVVRSHETLRANAGSNRGLIANSAINRCILQHGVGVFRTNNLRDTASLLKWIQEKCERESVLHEGVAEALGYGLRTVARALAPYRGGVIHAKKSANQDNPGACWINMLTVVKGMSEKAASCISEEYGDVPALLRESKRRRKANPSRSLTAHAITAVADVRVNGCKRRVGPAVAKRVVDCLLGSATVEAD</sequence>
<dbReference type="InterPro" id="IPR042530">
    <property type="entry name" value="EME1/EME2_C"/>
</dbReference>
<dbReference type="PANTHER" id="PTHR13451">
    <property type="entry name" value="CLASS II CROSSOVER JUNCTION ENDONUCLEASE MUS81"/>
    <property type="match status" value="1"/>
</dbReference>
<keyword evidence="11 13" id="KW-0234">DNA repair</keyword>
<dbReference type="GO" id="GO:0031573">
    <property type="term" value="P:mitotic intra-S DNA damage checkpoint signaling"/>
    <property type="evidence" value="ECO:0007669"/>
    <property type="project" value="TreeGrafter"/>
</dbReference>
<dbReference type="EMBL" id="LGRX02022860">
    <property type="protein sequence ID" value="KAK3255178.1"/>
    <property type="molecule type" value="Genomic_DNA"/>
</dbReference>
<evidence type="ECO:0000256" key="11">
    <source>
        <dbReference type="ARBA" id="ARBA00023204"/>
    </source>
</evidence>
<keyword evidence="12 13" id="KW-0539">Nucleus</keyword>
<dbReference type="AlphaFoldDB" id="A0AAE0F8U7"/>
<evidence type="ECO:0000256" key="1">
    <source>
        <dbReference type="ARBA" id="ARBA00001946"/>
    </source>
</evidence>
<evidence type="ECO:0000256" key="9">
    <source>
        <dbReference type="ARBA" id="ARBA00022842"/>
    </source>
</evidence>
<keyword evidence="5 13" id="KW-0479">Metal-binding</keyword>
<organism evidence="15 16">
    <name type="scientific">Cymbomonas tetramitiformis</name>
    <dbReference type="NCBI Taxonomy" id="36881"/>
    <lineage>
        <taxon>Eukaryota</taxon>
        <taxon>Viridiplantae</taxon>
        <taxon>Chlorophyta</taxon>
        <taxon>Pyramimonadophyceae</taxon>
        <taxon>Pyramimonadales</taxon>
        <taxon>Pyramimonadaceae</taxon>
        <taxon>Cymbomonas</taxon>
    </lineage>
</organism>
<keyword evidence="16" id="KW-1185">Reference proteome</keyword>
<evidence type="ECO:0000256" key="13">
    <source>
        <dbReference type="RuleBase" id="RU369042"/>
    </source>
</evidence>
<dbReference type="Proteomes" id="UP001190700">
    <property type="component" value="Unassembled WGS sequence"/>
</dbReference>
<evidence type="ECO:0000313" key="15">
    <source>
        <dbReference type="EMBL" id="KAK3255178.1"/>
    </source>
</evidence>
<evidence type="ECO:0000256" key="2">
    <source>
        <dbReference type="ARBA" id="ARBA00004123"/>
    </source>
</evidence>
<dbReference type="EC" id="3.1.22.-" evidence="13"/>
<dbReference type="GO" id="GO:0046872">
    <property type="term" value="F:metal ion binding"/>
    <property type="evidence" value="ECO:0007669"/>
    <property type="project" value="UniProtKB-UniRule"/>
</dbReference>
<evidence type="ECO:0000313" key="16">
    <source>
        <dbReference type="Proteomes" id="UP001190700"/>
    </source>
</evidence>
<name>A0AAE0F8U7_9CHLO</name>
<comment type="function">
    <text evidence="13">Interacts with EME1 to form a DNA structure-specific endonuclease with substrate preference for branched DNA structures with a 5'-end at the branch nick. Typical substrates include 3'-flap structures, D-loops, replication forks and nicked Holliday junctions. May be required in mitosis for the processing of stalled or collapsed replication fork intermediates. May be required in meiosis for the repair of meiosis-specific double strand breaks subsequent to single-end invasion (SEI).</text>
</comment>
<evidence type="ECO:0000256" key="6">
    <source>
        <dbReference type="ARBA" id="ARBA00022759"/>
    </source>
</evidence>
<dbReference type="Pfam" id="PF02732">
    <property type="entry name" value="ERCC4"/>
    <property type="match status" value="1"/>
</dbReference>
<dbReference type="GO" id="GO:0003677">
    <property type="term" value="F:DNA binding"/>
    <property type="evidence" value="ECO:0007669"/>
    <property type="project" value="UniProtKB-UniRule"/>
</dbReference>
<evidence type="ECO:0000256" key="8">
    <source>
        <dbReference type="ARBA" id="ARBA00022801"/>
    </source>
</evidence>
<keyword evidence="8 13" id="KW-0378">Hydrolase</keyword>
<evidence type="ECO:0000256" key="12">
    <source>
        <dbReference type="ARBA" id="ARBA00023242"/>
    </source>
</evidence>
<comment type="subunit">
    <text evidence="13">Interacts with EME1.</text>
</comment>
<gene>
    <name evidence="15" type="ORF">CYMTET_35651</name>
</gene>
<dbReference type="GO" id="GO:0000712">
    <property type="term" value="P:resolution of meiotic recombination intermediates"/>
    <property type="evidence" value="ECO:0007669"/>
    <property type="project" value="TreeGrafter"/>
</dbReference>
<dbReference type="GO" id="GO:0000727">
    <property type="term" value="P:double-strand break repair via break-induced replication"/>
    <property type="evidence" value="ECO:0007669"/>
    <property type="project" value="UniProtKB-UniRule"/>
</dbReference>
<comment type="cofactor">
    <cofactor evidence="1 13">
        <name>Mg(2+)</name>
        <dbReference type="ChEBI" id="CHEBI:18420"/>
    </cofactor>
</comment>
<evidence type="ECO:0000259" key="14">
    <source>
        <dbReference type="SMART" id="SM00891"/>
    </source>
</evidence>
<dbReference type="SMART" id="SM00891">
    <property type="entry name" value="ERCC4"/>
    <property type="match status" value="1"/>
</dbReference>
<dbReference type="GO" id="GO:0048476">
    <property type="term" value="C:Holliday junction resolvase complex"/>
    <property type="evidence" value="ECO:0007669"/>
    <property type="project" value="UniProtKB-UniRule"/>
</dbReference>
<accession>A0AAE0F8U7</accession>
<comment type="caution">
    <text evidence="15">The sequence shown here is derived from an EMBL/GenBank/DDBJ whole genome shotgun (WGS) entry which is preliminary data.</text>
</comment>
<dbReference type="InterPro" id="IPR011335">
    <property type="entry name" value="Restrct_endonuc-II-like"/>
</dbReference>
<evidence type="ECO:0000256" key="4">
    <source>
        <dbReference type="ARBA" id="ARBA00022722"/>
    </source>
</evidence>
<proteinExistence type="inferred from homology"/>
<dbReference type="GO" id="GO:0006308">
    <property type="term" value="P:DNA catabolic process"/>
    <property type="evidence" value="ECO:0007669"/>
    <property type="project" value="UniProtKB-UniRule"/>
</dbReference>